<feature type="active site" evidence="5">
    <location>
        <position position="269"/>
    </location>
</feature>
<evidence type="ECO:0000256" key="6">
    <source>
        <dbReference type="RuleBase" id="RU003345"/>
    </source>
</evidence>
<dbReference type="PANTHER" id="PTHR42804">
    <property type="entry name" value="ALDEHYDE DEHYDROGENASE"/>
    <property type="match status" value="1"/>
</dbReference>
<keyword evidence="9" id="KW-1185">Reference proteome</keyword>
<dbReference type="InterPro" id="IPR029510">
    <property type="entry name" value="Ald_DH_CS_GLU"/>
</dbReference>
<dbReference type="InterPro" id="IPR016161">
    <property type="entry name" value="Ald_DH/histidinol_DH"/>
</dbReference>
<dbReference type="PROSITE" id="PS00070">
    <property type="entry name" value="ALDEHYDE_DEHYDR_CYS"/>
    <property type="match status" value="1"/>
</dbReference>
<evidence type="ECO:0000259" key="7">
    <source>
        <dbReference type="Pfam" id="PF00171"/>
    </source>
</evidence>
<evidence type="ECO:0000313" key="8">
    <source>
        <dbReference type="EMBL" id="MDV6271336.1"/>
    </source>
</evidence>
<dbReference type="RefSeq" id="WP_317545781.1">
    <property type="nucleotide sequence ID" value="NZ_JAWLKB010000040.1"/>
</dbReference>
<dbReference type="PROSITE" id="PS00687">
    <property type="entry name" value="ALDEHYDE_DEHYDR_GLU"/>
    <property type="match status" value="1"/>
</dbReference>
<evidence type="ECO:0000256" key="3">
    <source>
        <dbReference type="ARBA" id="ARBA00024226"/>
    </source>
</evidence>
<evidence type="ECO:0000256" key="4">
    <source>
        <dbReference type="ARBA" id="ARBA00049194"/>
    </source>
</evidence>
<sequence length="512" mass="54482">MARNSDSKAASVEQSASAARFERDGSGLYIGGRWRARPDAEMMPLVDPSTEQVYAHAVVPTIADADEAVLSARRAFDSRVWRDVPVGERAVIISRAYEIVLQSLDEIAEIAAFEIGAPVQITRMMTGVVGNVIAGMSEIAVSEGDVEHGNGLWEFEIQRDPAGVVVDVVPWNSPFSGTMMKSAQALLAGCSVISKPPPTAPFAVLAWARALEAAGLPDGVFGVLAAGAEVSERLVTHPGVDLVVFTGGTAVGRRVAELCGRNLKRVILELGGKSAAVVLQDADMQLAVDSVASGVYFNSGQICSALTRLVVPRTRIDEICELLRQKAEGVVIGNPLDESTTMGPMATEDHYRRVLDRVRAGENEGAKRVYGGIRPDSPDLGWYVTPALFIADNEMNIAREEVFGPVATVIGYDSEEEAIAIANDSTYGLGGSVFSADHERAHRVASKLDTGSVTINGYTTNLLAPRNPHKSSGIGSVTGVAGYRSFSSTRLINLQAGAKAWRPTELFADNTN</sequence>
<dbReference type="Proteomes" id="UP001185927">
    <property type="component" value="Unassembled WGS sequence"/>
</dbReference>
<evidence type="ECO:0000313" key="9">
    <source>
        <dbReference type="Proteomes" id="UP001185927"/>
    </source>
</evidence>
<comment type="similarity">
    <text evidence="1 6">Belongs to the aldehyde dehydrogenase family.</text>
</comment>
<dbReference type="Pfam" id="PF00171">
    <property type="entry name" value="Aldedh"/>
    <property type="match status" value="1"/>
</dbReference>
<dbReference type="EMBL" id="JAWLKB010000040">
    <property type="protein sequence ID" value="MDV6271336.1"/>
    <property type="molecule type" value="Genomic_DNA"/>
</dbReference>
<dbReference type="SUPFAM" id="SSF53720">
    <property type="entry name" value="ALDH-like"/>
    <property type="match status" value="1"/>
</dbReference>
<dbReference type="Gene3D" id="3.40.309.10">
    <property type="entry name" value="Aldehyde Dehydrogenase, Chain A, domain 2"/>
    <property type="match status" value="1"/>
</dbReference>
<dbReference type="InterPro" id="IPR016163">
    <property type="entry name" value="Ald_DH_C"/>
</dbReference>
<proteinExistence type="inferred from homology"/>
<gene>
    <name evidence="8" type="ORF">R3Q16_32495</name>
</gene>
<evidence type="ECO:0000256" key="2">
    <source>
        <dbReference type="ARBA" id="ARBA00023002"/>
    </source>
</evidence>
<dbReference type="InterPro" id="IPR016160">
    <property type="entry name" value="Ald_DH_CS_CYS"/>
</dbReference>
<reference evidence="8 9" key="1">
    <citation type="submission" date="2023-10" db="EMBL/GenBank/DDBJ databases">
        <title>Development of a sustainable strategy for remediation of hydrocarbon-contaminated territories based on the waste exchange concept.</title>
        <authorList>
            <person name="Krivoruchko A."/>
        </authorList>
    </citation>
    <scope>NUCLEOTIDE SEQUENCE [LARGE SCALE GENOMIC DNA]</scope>
    <source>
        <strain evidence="8 9">IEGM 1203</strain>
    </source>
</reference>
<dbReference type="Gene3D" id="3.40.605.10">
    <property type="entry name" value="Aldehyde Dehydrogenase, Chain A, domain 1"/>
    <property type="match status" value="1"/>
</dbReference>
<dbReference type="PANTHER" id="PTHR42804:SF1">
    <property type="entry name" value="ALDEHYDE DEHYDROGENASE-RELATED"/>
    <property type="match status" value="1"/>
</dbReference>
<dbReference type="InterPro" id="IPR015590">
    <property type="entry name" value="Aldehyde_DH_dom"/>
</dbReference>
<feature type="domain" description="Aldehyde dehydrogenase" evidence="7">
    <location>
        <begin position="36"/>
        <end position="490"/>
    </location>
</feature>
<evidence type="ECO:0000256" key="5">
    <source>
        <dbReference type="PROSITE-ProRule" id="PRU10007"/>
    </source>
</evidence>
<comment type="caution">
    <text evidence="8">The sequence shown here is derived from an EMBL/GenBank/DDBJ whole genome shotgun (WGS) entry which is preliminary data.</text>
</comment>
<organism evidence="8 9">
    <name type="scientific">Rhodococcus globerulus</name>
    <dbReference type="NCBI Taxonomy" id="33008"/>
    <lineage>
        <taxon>Bacteria</taxon>
        <taxon>Bacillati</taxon>
        <taxon>Actinomycetota</taxon>
        <taxon>Actinomycetes</taxon>
        <taxon>Mycobacteriales</taxon>
        <taxon>Nocardiaceae</taxon>
        <taxon>Rhodococcus</taxon>
    </lineage>
</organism>
<name>A0ABU4C4A3_RHOGO</name>
<dbReference type="EC" id="1.2.1.3" evidence="3"/>
<keyword evidence="2 6" id="KW-0560">Oxidoreductase</keyword>
<protein>
    <recommendedName>
        <fullName evidence="3">aldehyde dehydrogenase (NAD(+))</fullName>
        <ecNumber evidence="3">1.2.1.3</ecNumber>
    </recommendedName>
</protein>
<evidence type="ECO:0000256" key="1">
    <source>
        <dbReference type="ARBA" id="ARBA00009986"/>
    </source>
</evidence>
<comment type="catalytic activity">
    <reaction evidence="4">
        <text>an aldehyde + NAD(+) + H2O = a carboxylate + NADH + 2 H(+)</text>
        <dbReference type="Rhea" id="RHEA:16185"/>
        <dbReference type="ChEBI" id="CHEBI:15377"/>
        <dbReference type="ChEBI" id="CHEBI:15378"/>
        <dbReference type="ChEBI" id="CHEBI:17478"/>
        <dbReference type="ChEBI" id="CHEBI:29067"/>
        <dbReference type="ChEBI" id="CHEBI:57540"/>
        <dbReference type="ChEBI" id="CHEBI:57945"/>
        <dbReference type="EC" id="1.2.1.3"/>
    </reaction>
</comment>
<dbReference type="InterPro" id="IPR016162">
    <property type="entry name" value="Ald_DH_N"/>
</dbReference>
<accession>A0ABU4C4A3</accession>